<dbReference type="EMBL" id="KV750585">
    <property type="protein sequence ID" value="OCL04153.1"/>
    <property type="molecule type" value="Genomic_DNA"/>
</dbReference>
<proteinExistence type="predicted"/>
<sequence length="89" mass="10006">MGLSILVLRRRRGSRGLRPPVMVVLGRLRRLGRMLRLLLPLLLRSRGRVEDALGIGAWGGRESVESLVGFESTLLPLRLLFCLCVFLIL</sequence>
<name>A0A8E2ETN9_9PEZI</name>
<dbReference type="Proteomes" id="UP000250140">
    <property type="component" value="Unassembled WGS sequence"/>
</dbReference>
<evidence type="ECO:0000313" key="1">
    <source>
        <dbReference type="EMBL" id="OCL04153.1"/>
    </source>
</evidence>
<reference evidence="1 2" key="1">
    <citation type="journal article" date="2016" name="Nat. Commun.">
        <title>Ectomycorrhizal ecology is imprinted in the genome of the dominant symbiotic fungus Cenococcum geophilum.</title>
        <authorList>
            <consortium name="DOE Joint Genome Institute"/>
            <person name="Peter M."/>
            <person name="Kohler A."/>
            <person name="Ohm R.A."/>
            <person name="Kuo A."/>
            <person name="Krutzmann J."/>
            <person name="Morin E."/>
            <person name="Arend M."/>
            <person name="Barry K.W."/>
            <person name="Binder M."/>
            <person name="Choi C."/>
            <person name="Clum A."/>
            <person name="Copeland A."/>
            <person name="Grisel N."/>
            <person name="Haridas S."/>
            <person name="Kipfer T."/>
            <person name="LaButti K."/>
            <person name="Lindquist E."/>
            <person name="Lipzen A."/>
            <person name="Maire R."/>
            <person name="Meier B."/>
            <person name="Mihaltcheva S."/>
            <person name="Molinier V."/>
            <person name="Murat C."/>
            <person name="Poggeler S."/>
            <person name="Quandt C.A."/>
            <person name="Sperisen C."/>
            <person name="Tritt A."/>
            <person name="Tisserant E."/>
            <person name="Crous P.W."/>
            <person name="Henrissat B."/>
            <person name="Nehls U."/>
            <person name="Egli S."/>
            <person name="Spatafora J.W."/>
            <person name="Grigoriev I.V."/>
            <person name="Martin F.M."/>
        </authorList>
    </citation>
    <scope>NUCLEOTIDE SEQUENCE [LARGE SCALE GENOMIC DNA]</scope>
    <source>
        <strain evidence="1 2">CBS 207.34</strain>
    </source>
</reference>
<organism evidence="1 2">
    <name type="scientific">Glonium stellatum</name>
    <dbReference type="NCBI Taxonomy" id="574774"/>
    <lineage>
        <taxon>Eukaryota</taxon>
        <taxon>Fungi</taxon>
        <taxon>Dikarya</taxon>
        <taxon>Ascomycota</taxon>
        <taxon>Pezizomycotina</taxon>
        <taxon>Dothideomycetes</taxon>
        <taxon>Pleosporomycetidae</taxon>
        <taxon>Gloniales</taxon>
        <taxon>Gloniaceae</taxon>
        <taxon>Glonium</taxon>
    </lineage>
</organism>
<protein>
    <submittedName>
        <fullName evidence="1">Uncharacterized protein</fullName>
    </submittedName>
</protein>
<dbReference type="AlphaFoldDB" id="A0A8E2ETN9"/>
<evidence type="ECO:0000313" key="2">
    <source>
        <dbReference type="Proteomes" id="UP000250140"/>
    </source>
</evidence>
<gene>
    <name evidence="1" type="ORF">AOQ84DRAFT_125293</name>
</gene>
<keyword evidence="2" id="KW-1185">Reference proteome</keyword>
<accession>A0A8E2ETN9</accession>